<dbReference type="PANTHER" id="PTHR12147:SF26">
    <property type="entry name" value="PEPTIDASE M28 DOMAIN-CONTAINING PROTEIN"/>
    <property type="match status" value="1"/>
</dbReference>
<dbReference type="InterPro" id="IPR007484">
    <property type="entry name" value="Peptidase_M28"/>
</dbReference>
<dbReference type="CDD" id="cd05660">
    <property type="entry name" value="M28_like_PA"/>
    <property type="match status" value="1"/>
</dbReference>
<reference evidence="2 3" key="1">
    <citation type="submission" date="2023-07" db="EMBL/GenBank/DDBJ databases">
        <title>Genomic Encyclopedia of Type Strains, Phase IV (KMG-IV): sequencing the most valuable type-strain genomes for metagenomic binning, comparative biology and taxonomic classification.</title>
        <authorList>
            <person name="Goeker M."/>
        </authorList>
    </citation>
    <scope>NUCLEOTIDE SEQUENCE [LARGE SCALE GENOMIC DNA]</scope>
    <source>
        <strain evidence="2 3">DSM 102814</strain>
    </source>
</reference>
<comment type="caution">
    <text evidence="2">The sequence shown here is derived from an EMBL/GenBank/DDBJ whole genome shotgun (WGS) entry which is preliminary data.</text>
</comment>
<gene>
    <name evidence="2" type="ORF">GGR31_001765</name>
</gene>
<proteinExistence type="predicted"/>
<dbReference type="PROSITE" id="PS51257">
    <property type="entry name" value="PROKAR_LIPOPROTEIN"/>
    <property type="match status" value="1"/>
</dbReference>
<dbReference type="Pfam" id="PF04389">
    <property type="entry name" value="Peptidase_M28"/>
    <property type="match status" value="1"/>
</dbReference>
<name>A0ABU1K680_9FLAO</name>
<evidence type="ECO:0000313" key="2">
    <source>
        <dbReference type="EMBL" id="MDR6301118.1"/>
    </source>
</evidence>
<keyword evidence="3" id="KW-1185">Reference proteome</keyword>
<protein>
    <submittedName>
        <fullName evidence="2">Zn-dependent M28 family amino/carboxypeptidase</fullName>
    </submittedName>
</protein>
<dbReference type="InterPro" id="IPR018247">
    <property type="entry name" value="EF_Hand_1_Ca_BS"/>
</dbReference>
<dbReference type="Proteomes" id="UP001257659">
    <property type="component" value="Unassembled WGS sequence"/>
</dbReference>
<dbReference type="EMBL" id="JAVDQA010000004">
    <property type="protein sequence ID" value="MDR6301118.1"/>
    <property type="molecule type" value="Genomic_DNA"/>
</dbReference>
<organism evidence="2 3">
    <name type="scientific">Mesonia maritima</name>
    <dbReference type="NCBI Taxonomy" id="1793873"/>
    <lineage>
        <taxon>Bacteria</taxon>
        <taxon>Pseudomonadati</taxon>
        <taxon>Bacteroidota</taxon>
        <taxon>Flavobacteriia</taxon>
        <taxon>Flavobacteriales</taxon>
        <taxon>Flavobacteriaceae</taxon>
        <taxon>Mesonia</taxon>
    </lineage>
</organism>
<evidence type="ECO:0000259" key="1">
    <source>
        <dbReference type="Pfam" id="PF04389"/>
    </source>
</evidence>
<evidence type="ECO:0000313" key="3">
    <source>
        <dbReference type="Proteomes" id="UP001257659"/>
    </source>
</evidence>
<feature type="domain" description="Peptidase M28" evidence="1">
    <location>
        <begin position="107"/>
        <end position="318"/>
    </location>
</feature>
<sequence>MIKKFLLLSLLSLAISCKVQKDKPISEAIVTDYGETITASELKDHLYTFASDEFQGRDTGEPGQKKAANYLKEEYQKMNISSPLGENDYFQEIPSSFFDNQYNASENVVAYIEGSEFPNEIIVISAHYDHVGVDEQGNIYNGADDDGSGTVAILEIAEAFKKAEKDGFQPRRSILFLHVTGEEKGLLGSDYYTKNPIFPLENTVTNLNTDMIGRIDPQHENDPNYIYLIGSDKLSTELHELSENVNDKYTQFNLDYTYNDENDPNRFYYRSDHYNFAKHNIPVIFYFNGTHADYHKPTDTPDKIEYDLMARRAKLIFYTAWEVANRDDRLIVDKAN</sequence>
<dbReference type="SUPFAM" id="SSF53187">
    <property type="entry name" value="Zn-dependent exopeptidases"/>
    <property type="match status" value="1"/>
</dbReference>
<dbReference type="Gene3D" id="3.40.630.10">
    <property type="entry name" value="Zn peptidases"/>
    <property type="match status" value="1"/>
</dbReference>
<dbReference type="InterPro" id="IPR045175">
    <property type="entry name" value="M28_fam"/>
</dbReference>
<dbReference type="PROSITE" id="PS00018">
    <property type="entry name" value="EF_HAND_1"/>
    <property type="match status" value="1"/>
</dbReference>
<dbReference type="PANTHER" id="PTHR12147">
    <property type="entry name" value="METALLOPEPTIDASE M28 FAMILY MEMBER"/>
    <property type="match status" value="1"/>
</dbReference>
<accession>A0ABU1K680</accession>